<accession>A0A6A1UQX9</accession>
<sequence length="130" mass="14689">MGAEGNPSSRGSVPMTQWVSDRTLTHFVELRLKYCIPPTIVLRLLEYKERVVCSRRGRDSLFRRGYAGGCLIPAEKGYETAAIVVLAVSSSTTPNSWLLALGFFGLWEKLFSEERPFAWQEFARLQATNE</sequence>
<protein>
    <submittedName>
        <fullName evidence="1">Uncharacterized protein</fullName>
    </submittedName>
</protein>
<dbReference type="EMBL" id="RXIC02000026">
    <property type="protein sequence ID" value="KAB1202653.1"/>
    <property type="molecule type" value="Genomic_DNA"/>
</dbReference>
<name>A0A6A1UQX9_9ROSI</name>
<reference evidence="1 2" key="1">
    <citation type="journal article" date="2019" name="Plant Biotechnol. J.">
        <title>The red bayberry genome and genetic basis of sex determination.</title>
        <authorList>
            <person name="Jia H.M."/>
            <person name="Jia H.J."/>
            <person name="Cai Q.L."/>
            <person name="Wang Y."/>
            <person name="Zhao H.B."/>
            <person name="Yang W.F."/>
            <person name="Wang G.Y."/>
            <person name="Li Y.H."/>
            <person name="Zhan D.L."/>
            <person name="Shen Y.T."/>
            <person name="Niu Q.F."/>
            <person name="Chang L."/>
            <person name="Qiu J."/>
            <person name="Zhao L."/>
            <person name="Xie H.B."/>
            <person name="Fu W.Y."/>
            <person name="Jin J."/>
            <person name="Li X.W."/>
            <person name="Jiao Y."/>
            <person name="Zhou C.C."/>
            <person name="Tu T."/>
            <person name="Chai C.Y."/>
            <person name="Gao J.L."/>
            <person name="Fan L.J."/>
            <person name="van de Weg E."/>
            <person name="Wang J.Y."/>
            <person name="Gao Z.S."/>
        </authorList>
    </citation>
    <scope>NUCLEOTIDE SEQUENCE [LARGE SCALE GENOMIC DNA]</scope>
    <source>
        <tissue evidence="1">Leaves</tissue>
    </source>
</reference>
<keyword evidence="2" id="KW-1185">Reference proteome</keyword>
<organism evidence="1 2">
    <name type="scientific">Morella rubra</name>
    <name type="common">Chinese bayberry</name>
    <dbReference type="NCBI Taxonomy" id="262757"/>
    <lineage>
        <taxon>Eukaryota</taxon>
        <taxon>Viridiplantae</taxon>
        <taxon>Streptophyta</taxon>
        <taxon>Embryophyta</taxon>
        <taxon>Tracheophyta</taxon>
        <taxon>Spermatophyta</taxon>
        <taxon>Magnoliopsida</taxon>
        <taxon>eudicotyledons</taxon>
        <taxon>Gunneridae</taxon>
        <taxon>Pentapetalae</taxon>
        <taxon>rosids</taxon>
        <taxon>fabids</taxon>
        <taxon>Fagales</taxon>
        <taxon>Myricaceae</taxon>
        <taxon>Morella</taxon>
    </lineage>
</organism>
<comment type="caution">
    <text evidence="1">The sequence shown here is derived from an EMBL/GenBank/DDBJ whole genome shotgun (WGS) entry which is preliminary data.</text>
</comment>
<dbReference type="OrthoDB" id="671678at2759"/>
<proteinExistence type="predicted"/>
<dbReference type="AlphaFoldDB" id="A0A6A1UQX9"/>
<gene>
    <name evidence="1" type="ORF">CJ030_MR8G020273</name>
</gene>
<evidence type="ECO:0000313" key="1">
    <source>
        <dbReference type="EMBL" id="KAB1202653.1"/>
    </source>
</evidence>
<dbReference type="Proteomes" id="UP000516437">
    <property type="component" value="Chromosome 8"/>
</dbReference>
<evidence type="ECO:0000313" key="2">
    <source>
        <dbReference type="Proteomes" id="UP000516437"/>
    </source>
</evidence>